<organism evidence="1 2">
    <name type="scientific">Hydrogenispora ethanolica</name>
    <dbReference type="NCBI Taxonomy" id="1082276"/>
    <lineage>
        <taxon>Bacteria</taxon>
        <taxon>Bacillati</taxon>
        <taxon>Bacillota</taxon>
        <taxon>Hydrogenispora</taxon>
    </lineage>
</organism>
<dbReference type="Proteomes" id="UP000295008">
    <property type="component" value="Unassembled WGS sequence"/>
</dbReference>
<dbReference type="RefSeq" id="WP_243663045.1">
    <property type="nucleotide sequence ID" value="NZ_SLUN01000031.1"/>
</dbReference>
<sequence length="120" mass="12813">MAENCPQFELIVTIVNRGYAEDVIDAAKKAGASGGTIIHSRGTGIHENAKLFGIPIEPEKEIILTLVERIQTDAVLDAISNAVNLDTPSRGIAFVLNVEKTAGICHLRPKQDSFGNAKSS</sequence>
<dbReference type="Gene3D" id="3.30.70.120">
    <property type="match status" value="1"/>
</dbReference>
<dbReference type="InterPro" id="IPR015867">
    <property type="entry name" value="N-reg_PII/ATP_PRibTrfase_C"/>
</dbReference>
<protein>
    <submittedName>
        <fullName evidence="1">Nitrogen regulatory protein P-II family</fullName>
    </submittedName>
</protein>
<dbReference type="AlphaFoldDB" id="A0A4V2QCY8"/>
<proteinExistence type="predicted"/>
<dbReference type="PROSITE" id="PS51343">
    <property type="entry name" value="PII_GLNB_DOM"/>
    <property type="match status" value="1"/>
</dbReference>
<reference evidence="1 2" key="1">
    <citation type="submission" date="2019-03" db="EMBL/GenBank/DDBJ databases">
        <title>Genomic Encyclopedia of Type Strains, Phase IV (KMG-IV): sequencing the most valuable type-strain genomes for metagenomic binning, comparative biology and taxonomic classification.</title>
        <authorList>
            <person name="Goeker M."/>
        </authorList>
    </citation>
    <scope>NUCLEOTIDE SEQUENCE [LARGE SCALE GENOMIC DNA]</scope>
    <source>
        <strain evidence="1 2">LX-B</strain>
    </source>
</reference>
<dbReference type="SUPFAM" id="SSF54913">
    <property type="entry name" value="GlnB-like"/>
    <property type="match status" value="1"/>
</dbReference>
<keyword evidence="2" id="KW-1185">Reference proteome</keyword>
<comment type="caution">
    <text evidence="1">The sequence shown here is derived from an EMBL/GenBank/DDBJ whole genome shotgun (WGS) entry which is preliminary data.</text>
</comment>
<dbReference type="EMBL" id="SLUN01000031">
    <property type="protein sequence ID" value="TCL61867.1"/>
    <property type="molecule type" value="Genomic_DNA"/>
</dbReference>
<name>A0A4V2QCY8_HYDET</name>
<dbReference type="SMART" id="SM00938">
    <property type="entry name" value="P-II"/>
    <property type="match status" value="1"/>
</dbReference>
<accession>A0A4V2QCY8</accession>
<dbReference type="GO" id="GO:0006808">
    <property type="term" value="P:regulation of nitrogen utilization"/>
    <property type="evidence" value="ECO:0007669"/>
    <property type="project" value="InterPro"/>
</dbReference>
<dbReference type="InterPro" id="IPR011322">
    <property type="entry name" value="N-reg_PII-like_a/b"/>
</dbReference>
<evidence type="ECO:0000313" key="1">
    <source>
        <dbReference type="EMBL" id="TCL61867.1"/>
    </source>
</evidence>
<dbReference type="Pfam" id="PF00543">
    <property type="entry name" value="P-II"/>
    <property type="match status" value="1"/>
</dbReference>
<evidence type="ECO:0000313" key="2">
    <source>
        <dbReference type="Proteomes" id="UP000295008"/>
    </source>
</evidence>
<gene>
    <name evidence="1" type="ORF">EDC14_103138</name>
</gene>
<dbReference type="GO" id="GO:0030234">
    <property type="term" value="F:enzyme regulator activity"/>
    <property type="evidence" value="ECO:0007669"/>
    <property type="project" value="InterPro"/>
</dbReference>
<dbReference type="InterPro" id="IPR002187">
    <property type="entry name" value="N-reg_PII"/>
</dbReference>